<gene>
    <name evidence="1" type="ORF">CLV74_1417</name>
</gene>
<dbReference type="EMBL" id="PVTQ01000041">
    <property type="protein sequence ID" value="PRY82658.1"/>
    <property type="molecule type" value="Genomic_DNA"/>
</dbReference>
<keyword evidence="2" id="KW-1185">Reference proteome</keyword>
<sequence length="49" mass="5412">MGTAGPMNQQNDLGGIVIKICHHFLDHRANDTLFKLGICHCILINQNPV</sequence>
<comment type="caution">
    <text evidence="1">The sequence shown here is derived from an EMBL/GenBank/DDBJ whole genome shotgun (WGS) entry which is preliminary data.</text>
</comment>
<proteinExistence type="predicted"/>
<evidence type="ECO:0000313" key="1">
    <source>
        <dbReference type="EMBL" id="PRY82658.1"/>
    </source>
</evidence>
<dbReference type="Proteomes" id="UP000238392">
    <property type="component" value="Unassembled WGS sequence"/>
</dbReference>
<organism evidence="1 2">
    <name type="scientific">Donghicola tyrosinivorans</name>
    <dbReference type="NCBI Taxonomy" id="1652492"/>
    <lineage>
        <taxon>Bacteria</taxon>
        <taxon>Pseudomonadati</taxon>
        <taxon>Pseudomonadota</taxon>
        <taxon>Alphaproteobacteria</taxon>
        <taxon>Rhodobacterales</taxon>
        <taxon>Roseobacteraceae</taxon>
        <taxon>Donghicola</taxon>
    </lineage>
</organism>
<evidence type="ECO:0000313" key="2">
    <source>
        <dbReference type="Proteomes" id="UP000238392"/>
    </source>
</evidence>
<name>A0A2T0W7I0_9RHOB</name>
<reference evidence="1 2" key="1">
    <citation type="submission" date="2018-03" db="EMBL/GenBank/DDBJ databases">
        <title>Genomic Encyclopedia of Archaeal and Bacterial Type Strains, Phase II (KMG-II): from individual species to whole genera.</title>
        <authorList>
            <person name="Goeker M."/>
        </authorList>
    </citation>
    <scope>NUCLEOTIDE SEQUENCE [LARGE SCALE GENOMIC DNA]</scope>
    <source>
        <strain evidence="1 2">DSM 100212</strain>
    </source>
</reference>
<protein>
    <submittedName>
        <fullName evidence="1">Uncharacterized protein</fullName>
    </submittedName>
</protein>
<accession>A0A2T0W7I0</accession>
<dbReference type="AlphaFoldDB" id="A0A2T0W7I0"/>